<keyword evidence="9 11" id="KW-0472">Membrane</keyword>
<feature type="domain" description="VTT" evidence="12">
    <location>
        <begin position="2"/>
        <end position="109"/>
    </location>
</feature>
<evidence type="ECO:0000259" key="13">
    <source>
        <dbReference type="Pfam" id="PF13302"/>
    </source>
</evidence>
<dbReference type="PANTHER" id="PTHR47549:SF1">
    <property type="entry name" value="GOLGI APPARATUS MEMBRANE PROTEIN TVP38"/>
    <property type="match status" value="1"/>
</dbReference>
<keyword evidence="6 11" id="KW-0812">Transmembrane</keyword>
<comment type="function">
    <text evidence="1">Golgi membrane protein involved in vesicular trafficking and spindle migration.</text>
</comment>
<feature type="compositionally biased region" description="Low complexity" evidence="10">
    <location>
        <begin position="376"/>
        <end position="393"/>
    </location>
</feature>
<comment type="caution">
    <text evidence="14">The sequence shown here is derived from an EMBL/GenBank/DDBJ whole genome shotgun (WGS) entry which is preliminary data.</text>
</comment>
<evidence type="ECO:0000313" key="14">
    <source>
        <dbReference type="EMBL" id="KAF9154250.1"/>
    </source>
</evidence>
<dbReference type="PANTHER" id="PTHR47549">
    <property type="entry name" value="GOLGI APPARATUS MEMBRANE PROTEIN TVP38-RELATED"/>
    <property type="match status" value="1"/>
</dbReference>
<comment type="similarity">
    <text evidence="3">Belongs to the TVP38/TMEM64 family.</text>
</comment>
<sequence>MSGYVYGFVFGFAIAFTGAMAGSIVCFYFCRRWFKAQVRKLMAKNKSLKGVVRTVEKRGFRLLVLIRLAPYPFNVMNAILSATHIPLPTYIVATAISLIKLTLHVYIGSTLSTLTGGDGDDTDPQKDPNNHGKRVKVFVMVMGIILGIGVGAYVWAVAKREIAITEAARTERRQRRRRGARGGRSANDRDGGIELSDQHGGHIPNVDLTNRNSMDGFFSGASGAARGGGEGQDLSDANYFVGGAGNGSDRYQDYEDDEDHEGNSLFGISGRSQQQQQQGNWRNVGAAGAAGYNDSSTDSDQSDSFDDSDDDDEEGDLEQGYGLGFDLNGDRAGGGDYSDRDEFGEGEDEALDFSAHHAGLEDSPWRDVLVLSSRFPTPNKSSQPKPSKTQSLKMTAAPTRGSFTRESAKCMGPYTVCTDPALYLSAVEFSDIPEMVRILNINQVIYNGSAFFQYPYLESYAQERIQRAHDTFSATGINTHWAMRTAPDGPLIGWAHLHFDHYDEKHPQPVHPVTGTPLVVADIGYWLSPEHTGKGYAARVGRFMVEEIAIKDIGCDIVRAVSYVENWSSRKVAERSGMELELASESIFIPKLGRMKEVCTYAVHKDPATKSIAKRGYDYNSY</sequence>
<dbReference type="Pfam" id="PF09335">
    <property type="entry name" value="VTT_dom"/>
    <property type="match status" value="1"/>
</dbReference>
<dbReference type="GO" id="GO:0000139">
    <property type="term" value="C:Golgi membrane"/>
    <property type="evidence" value="ECO:0007669"/>
    <property type="project" value="UniProtKB-SubCell"/>
</dbReference>
<feature type="compositionally biased region" description="Acidic residues" evidence="10">
    <location>
        <begin position="300"/>
        <end position="317"/>
    </location>
</feature>
<dbReference type="InterPro" id="IPR000182">
    <property type="entry name" value="GNAT_dom"/>
</dbReference>
<protein>
    <recommendedName>
        <fullName evidence="4">Golgi apparatus membrane protein TVP38</fullName>
    </recommendedName>
    <alternativeName>
        <fullName evidence="5">Golgi apparatus membrane protein tvp38</fullName>
    </alternativeName>
</protein>
<comment type="subcellular location">
    <subcellularLocation>
        <location evidence="2">Golgi apparatus membrane</location>
        <topology evidence="2">Multi-pass membrane protein</topology>
    </subcellularLocation>
</comment>
<dbReference type="GO" id="GO:0000022">
    <property type="term" value="P:mitotic spindle elongation"/>
    <property type="evidence" value="ECO:0007669"/>
    <property type="project" value="TreeGrafter"/>
</dbReference>
<feature type="transmembrane region" description="Helical" evidence="11">
    <location>
        <begin position="135"/>
        <end position="156"/>
    </location>
</feature>
<dbReference type="Gene3D" id="3.40.630.30">
    <property type="match status" value="1"/>
</dbReference>
<evidence type="ECO:0000313" key="15">
    <source>
        <dbReference type="Proteomes" id="UP000748756"/>
    </source>
</evidence>
<evidence type="ECO:0000256" key="5">
    <source>
        <dbReference type="ARBA" id="ARBA00020673"/>
    </source>
</evidence>
<dbReference type="AlphaFoldDB" id="A0A9P5VDG1"/>
<feature type="region of interest" description="Disordered" evidence="10">
    <location>
        <begin position="374"/>
        <end position="399"/>
    </location>
</feature>
<evidence type="ECO:0000256" key="10">
    <source>
        <dbReference type="SAM" id="MobiDB-lite"/>
    </source>
</evidence>
<feature type="region of interest" description="Disordered" evidence="10">
    <location>
        <begin position="169"/>
        <end position="208"/>
    </location>
</feature>
<dbReference type="EMBL" id="JAAAUQ010000126">
    <property type="protein sequence ID" value="KAF9154250.1"/>
    <property type="molecule type" value="Genomic_DNA"/>
</dbReference>
<proteinExistence type="inferred from homology"/>
<dbReference type="InterPro" id="IPR016181">
    <property type="entry name" value="Acyl_CoA_acyltransferase"/>
</dbReference>
<keyword evidence="8" id="KW-0333">Golgi apparatus</keyword>
<dbReference type="OrthoDB" id="166803at2759"/>
<evidence type="ECO:0000256" key="7">
    <source>
        <dbReference type="ARBA" id="ARBA00022989"/>
    </source>
</evidence>
<evidence type="ECO:0000256" key="6">
    <source>
        <dbReference type="ARBA" id="ARBA00022692"/>
    </source>
</evidence>
<name>A0A9P5VDG1_9FUNG</name>
<evidence type="ECO:0000256" key="9">
    <source>
        <dbReference type="ARBA" id="ARBA00023136"/>
    </source>
</evidence>
<evidence type="ECO:0000256" key="3">
    <source>
        <dbReference type="ARBA" id="ARBA00008640"/>
    </source>
</evidence>
<dbReference type="Proteomes" id="UP000748756">
    <property type="component" value="Unassembled WGS sequence"/>
</dbReference>
<keyword evidence="7 11" id="KW-1133">Transmembrane helix</keyword>
<feature type="transmembrane region" description="Helical" evidence="11">
    <location>
        <begin position="6"/>
        <end position="30"/>
    </location>
</feature>
<evidence type="ECO:0000256" key="4">
    <source>
        <dbReference type="ARBA" id="ARBA00013533"/>
    </source>
</evidence>
<accession>A0A9P5VDG1</accession>
<dbReference type="InterPro" id="IPR032816">
    <property type="entry name" value="VTT_dom"/>
</dbReference>
<dbReference type="GO" id="GO:0016747">
    <property type="term" value="F:acyltransferase activity, transferring groups other than amino-acyl groups"/>
    <property type="evidence" value="ECO:0007669"/>
    <property type="project" value="InterPro"/>
</dbReference>
<dbReference type="SUPFAM" id="SSF55729">
    <property type="entry name" value="Acyl-CoA N-acyltransferases (Nat)"/>
    <property type="match status" value="1"/>
</dbReference>
<feature type="region of interest" description="Disordered" evidence="10">
    <location>
        <begin position="247"/>
        <end position="344"/>
    </location>
</feature>
<evidence type="ECO:0000256" key="11">
    <source>
        <dbReference type="SAM" id="Phobius"/>
    </source>
</evidence>
<evidence type="ECO:0000259" key="12">
    <source>
        <dbReference type="Pfam" id="PF09335"/>
    </source>
</evidence>
<dbReference type="InterPro" id="IPR051076">
    <property type="entry name" value="Golgi_membrane_TVP38/TMEM64"/>
</dbReference>
<feature type="domain" description="N-acetyltransferase" evidence="13">
    <location>
        <begin position="422"/>
        <end position="579"/>
    </location>
</feature>
<dbReference type="GO" id="GO:0016192">
    <property type="term" value="P:vesicle-mediated transport"/>
    <property type="evidence" value="ECO:0007669"/>
    <property type="project" value="TreeGrafter"/>
</dbReference>
<reference evidence="14" key="1">
    <citation type="journal article" date="2020" name="Fungal Divers.">
        <title>Resolving the Mortierellaceae phylogeny through synthesis of multi-gene phylogenetics and phylogenomics.</title>
        <authorList>
            <person name="Vandepol N."/>
            <person name="Liber J."/>
            <person name="Desiro A."/>
            <person name="Na H."/>
            <person name="Kennedy M."/>
            <person name="Barry K."/>
            <person name="Grigoriev I.V."/>
            <person name="Miller A.N."/>
            <person name="O'Donnell K."/>
            <person name="Stajich J.E."/>
            <person name="Bonito G."/>
        </authorList>
    </citation>
    <scope>NUCLEOTIDE SEQUENCE</scope>
    <source>
        <strain evidence="14">NRRL 6426</strain>
    </source>
</reference>
<feature type="compositionally biased region" description="Basic residues" evidence="10">
    <location>
        <begin position="172"/>
        <end position="181"/>
    </location>
</feature>
<keyword evidence="15" id="KW-1185">Reference proteome</keyword>
<gene>
    <name evidence="14" type="ORF">BG015_001433</name>
</gene>
<feature type="compositionally biased region" description="Basic and acidic residues" evidence="10">
    <location>
        <begin position="186"/>
        <end position="200"/>
    </location>
</feature>
<dbReference type="Pfam" id="PF13302">
    <property type="entry name" value="Acetyltransf_3"/>
    <property type="match status" value="1"/>
</dbReference>
<organism evidence="14 15">
    <name type="scientific">Linnemannia schmuckeri</name>
    <dbReference type="NCBI Taxonomy" id="64567"/>
    <lineage>
        <taxon>Eukaryota</taxon>
        <taxon>Fungi</taxon>
        <taxon>Fungi incertae sedis</taxon>
        <taxon>Mucoromycota</taxon>
        <taxon>Mortierellomycotina</taxon>
        <taxon>Mortierellomycetes</taxon>
        <taxon>Mortierellales</taxon>
        <taxon>Mortierellaceae</taxon>
        <taxon>Linnemannia</taxon>
    </lineage>
</organism>
<evidence type="ECO:0000256" key="8">
    <source>
        <dbReference type="ARBA" id="ARBA00023034"/>
    </source>
</evidence>
<evidence type="ECO:0000256" key="1">
    <source>
        <dbReference type="ARBA" id="ARBA00002978"/>
    </source>
</evidence>
<evidence type="ECO:0000256" key="2">
    <source>
        <dbReference type="ARBA" id="ARBA00004653"/>
    </source>
</evidence>